<evidence type="ECO:0000313" key="2">
    <source>
        <dbReference type="Proteomes" id="UP000095765"/>
    </source>
</evidence>
<name>A0A174T8Y9_9FIRM</name>
<protein>
    <submittedName>
        <fullName evidence="1">Uncharacterized protein</fullName>
    </submittedName>
</protein>
<dbReference type="Proteomes" id="UP000095765">
    <property type="component" value="Unassembled WGS sequence"/>
</dbReference>
<gene>
    <name evidence="1" type="ORF">ERS852551_02830</name>
</gene>
<dbReference type="EMBL" id="CZBE01000022">
    <property type="protein sequence ID" value="CUQ03289.1"/>
    <property type="molecule type" value="Genomic_DNA"/>
</dbReference>
<organism evidence="1 2">
    <name type="scientific">Anaerotruncus colihominis</name>
    <dbReference type="NCBI Taxonomy" id="169435"/>
    <lineage>
        <taxon>Bacteria</taxon>
        <taxon>Bacillati</taxon>
        <taxon>Bacillota</taxon>
        <taxon>Clostridia</taxon>
        <taxon>Eubacteriales</taxon>
        <taxon>Oscillospiraceae</taxon>
        <taxon>Anaerotruncus</taxon>
    </lineage>
</organism>
<sequence length="70" mass="7430">MEKGIKQTGLEFLRDPAHTIEEVAAAVSGACPPVGLTHCSVVACRECWTHWLRTGEALPATKCPGEVATP</sequence>
<reference evidence="1 2" key="1">
    <citation type="submission" date="2015-09" db="EMBL/GenBank/DDBJ databases">
        <authorList>
            <consortium name="Pathogen Informatics"/>
        </authorList>
    </citation>
    <scope>NUCLEOTIDE SEQUENCE [LARGE SCALE GENOMIC DNA]</scope>
    <source>
        <strain evidence="1 2">2789STDY5834939</strain>
    </source>
</reference>
<accession>A0A174T8Y9</accession>
<proteinExistence type="predicted"/>
<dbReference type="AlphaFoldDB" id="A0A174T8Y9"/>
<evidence type="ECO:0000313" key="1">
    <source>
        <dbReference type="EMBL" id="CUQ03289.1"/>
    </source>
</evidence>